<accession>A0ABS6G475</accession>
<keyword evidence="2 7" id="KW-0132">Cell division</keyword>
<dbReference type="Pfam" id="PF04977">
    <property type="entry name" value="DivIC"/>
    <property type="match status" value="1"/>
</dbReference>
<dbReference type="EMBL" id="JAHLQK010000005">
    <property type="protein sequence ID" value="MBU5677289.1"/>
    <property type="molecule type" value="Genomic_DNA"/>
</dbReference>
<feature type="transmembrane region" description="Helical" evidence="7">
    <location>
        <begin position="38"/>
        <end position="60"/>
    </location>
</feature>
<name>A0ABS6G475_9FIRM</name>
<dbReference type="HAMAP" id="MF_00910">
    <property type="entry name" value="FtsL"/>
    <property type="match status" value="1"/>
</dbReference>
<organism evidence="9 10">
    <name type="scientific">Alkaliphilus flagellatus</name>
    <dbReference type="NCBI Taxonomy" id="2841507"/>
    <lineage>
        <taxon>Bacteria</taxon>
        <taxon>Bacillati</taxon>
        <taxon>Bacillota</taxon>
        <taxon>Clostridia</taxon>
        <taxon>Peptostreptococcales</taxon>
        <taxon>Natronincolaceae</taxon>
        <taxon>Alkaliphilus</taxon>
    </lineage>
</organism>
<keyword evidence="6 7" id="KW-0131">Cell cycle</keyword>
<comment type="function">
    <text evidence="7">Essential cell division protein.</text>
</comment>
<evidence type="ECO:0000256" key="2">
    <source>
        <dbReference type="ARBA" id="ARBA00022618"/>
    </source>
</evidence>
<evidence type="ECO:0000256" key="4">
    <source>
        <dbReference type="ARBA" id="ARBA00022989"/>
    </source>
</evidence>
<evidence type="ECO:0000256" key="8">
    <source>
        <dbReference type="SAM" id="Coils"/>
    </source>
</evidence>
<reference evidence="9 10" key="1">
    <citation type="submission" date="2021-06" db="EMBL/GenBank/DDBJ databases">
        <authorList>
            <person name="Sun Q."/>
            <person name="Li D."/>
        </authorList>
    </citation>
    <scope>NUCLEOTIDE SEQUENCE [LARGE SCALE GENOMIC DNA]</scope>
    <source>
        <strain evidence="9 10">MSJ-5</strain>
    </source>
</reference>
<comment type="subcellular location">
    <subcellularLocation>
        <location evidence="7">Cell membrane</location>
        <topology evidence="7">Single-pass type II membrane protein</topology>
    </subcellularLocation>
    <text evidence="7">Localizes to the division septum where it forms a ring structure.</text>
</comment>
<evidence type="ECO:0000313" key="10">
    <source>
        <dbReference type="Proteomes" id="UP000779508"/>
    </source>
</evidence>
<feature type="coiled-coil region" evidence="8">
    <location>
        <begin position="61"/>
        <end position="95"/>
    </location>
</feature>
<keyword evidence="10" id="KW-1185">Reference proteome</keyword>
<evidence type="ECO:0000256" key="7">
    <source>
        <dbReference type="HAMAP-Rule" id="MF_00910"/>
    </source>
</evidence>
<evidence type="ECO:0000256" key="1">
    <source>
        <dbReference type="ARBA" id="ARBA00022475"/>
    </source>
</evidence>
<dbReference type="Proteomes" id="UP000779508">
    <property type="component" value="Unassembled WGS sequence"/>
</dbReference>
<evidence type="ECO:0000256" key="6">
    <source>
        <dbReference type="ARBA" id="ARBA00023306"/>
    </source>
</evidence>
<evidence type="ECO:0000313" key="9">
    <source>
        <dbReference type="EMBL" id="MBU5677289.1"/>
    </source>
</evidence>
<evidence type="ECO:0000256" key="5">
    <source>
        <dbReference type="ARBA" id="ARBA00023136"/>
    </source>
</evidence>
<proteinExistence type="inferred from homology"/>
<dbReference type="GO" id="GO:0051301">
    <property type="term" value="P:cell division"/>
    <property type="evidence" value="ECO:0007669"/>
    <property type="project" value="UniProtKB-KW"/>
</dbReference>
<dbReference type="InterPro" id="IPR007060">
    <property type="entry name" value="FtsL/DivIC"/>
</dbReference>
<keyword evidence="3 7" id="KW-0812">Transmembrane</keyword>
<keyword evidence="5 7" id="KW-0472">Membrane</keyword>
<keyword evidence="4 7" id="KW-1133">Transmembrane helix</keyword>
<dbReference type="InterPro" id="IPR011922">
    <property type="entry name" value="Cell_div_FtsL"/>
</dbReference>
<comment type="caution">
    <text evidence="9">The sequence shown here is derived from an EMBL/GenBank/DDBJ whole genome shotgun (WGS) entry which is preliminary data.</text>
</comment>
<dbReference type="RefSeq" id="WP_216417944.1">
    <property type="nucleotide sequence ID" value="NZ_JAHLQK010000005.1"/>
</dbReference>
<sequence length="163" mass="19042">MVLARKESAYIHEQVEEKQQSKTRKSKKLKKNYKFEKFVIAIALATVFAFSILLLTRFMAITEVKHRVNSLQNQIEKLEIEKEKLRVEVEKVSKSGWIESEAKTRLGMDYPSSDQMIYININPTKVTMLTSEINKAKDGNFDQQEENKNLSSFFSRLVSYIRI</sequence>
<keyword evidence="8" id="KW-0175">Coiled coil</keyword>
<keyword evidence="1 7" id="KW-1003">Cell membrane</keyword>
<comment type="similarity">
    <text evidence="7">Belongs to the FtsL family.</text>
</comment>
<protein>
    <recommendedName>
        <fullName evidence="7">Cell division protein FtsL</fullName>
    </recommendedName>
</protein>
<evidence type="ECO:0000256" key="3">
    <source>
        <dbReference type="ARBA" id="ARBA00022692"/>
    </source>
</evidence>
<gene>
    <name evidence="7" type="primary">ftsL</name>
    <name evidence="9" type="ORF">KQI88_12780</name>
</gene>